<keyword evidence="5" id="KW-1185">Reference proteome</keyword>
<feature type="domain" description="Translin-associated factor X-interacting protein 1 N-terminal" evidence="3">
    <location>
        <begin position="22"/>
        <end position="129"/>
    </location>
</feature>
<dbReference type="AlphaFoldDB" id="A0A7M5X080"/>
<dbReference type="OrthoDB" id="10024479at2759"/>
<reference evidence="4" key="1">
    <citation type="submission" date="2021-01" db="UniProtKB">
        <authorList>
            <consortium name="EnsemblMetazoa"/>
        </authorList>
    </citation>
    <scope>IDENTIFICATION</scope>
</reference>
<evidence type="ECO:0000313" key="5">
    <source>
        <dbReference type="Proteomes" id="UP000594262"/>
    </source>
</evidence>
<dbReference type="Proteomes" id="UP000594262">
    <property type="component" value="Unplaced"/>
</dbReference>
<dbReference type="InterPro" id="IPR032755">
    <property type="entry name" value="TSNAXIP1_N"/>
</dbReference>
<dbReference type="PANTHER" id="PTHR34916">
    <property type="entry name" value="GI:13385330"/>
    <property type="match status" value="1"/>
</dbReference>
<organism evidence="4 5">
    <name type="scientific">Clytia hemisphaerica</name>
    <dbReference type="NCBI Taxonomy" id="252671"/>
    <lineage>
        <taxon>Eukaryota</taxon>
        <taxon>Metazoa</taxon>
        <taxon>Cnidaria</taxon>
        <taxon>Hydrozoa</taxon>
        <taxon>Hydroidolina</taxon>
        <taxon>Leptothecata</taxon>
        <taxon>Obeliida</taxon>
        <taxon>Clytiidae</taxon>
        <taxon>Clytia</taxon>
    </lineage>
</organism>
<proteinExistence type="predicted"/>
<dbReference type="EnsemblMetazoa" id="CLYHEMT015455.1">
    <property type="protein sequence ID" value="CLYHEMP015455.1"/>
    <property type="gene ID" value="CLYHEMG015455"/>
</dbReference>
<evidence type="ECO:0000313" key="4">
    <source>
        <dbReference type="EnsemblMetazoa" id="CLYHEMP015455.1"/>
    </source>
</evidence>
<protein>
    <recommendedName>
        <fullName evidence="3">Translin-associated factor X-interacting protein 1 N-terminal domain-containing protein</fullName>
    </recommendedName>
</protein>
<evidence type="ECO:0000256" key="2">
    <source>
        <dbReference type="SAM" id="Coils"/>
    </source>
</evidence>
<keyword evidence="1 2" id="KW-0175">Coiled coil</keyword>
<evidence type="ECO:0000259" key="3">
    <source>
        <dbReference type="Pfam" id="PF15739"/>
    </source>
</evidence>
<evidence type="ECO:0000256" key="1">
    <source>
        <dbReference type="ARBA" id="ARBA00023054"/>
    </source>
</evidence>
<name>A0A7M5X080_9CNID</name>
<dbReference type="Pfam" id="PF15739">
    <property type="entry name" value="TSNAXIP1_N"/>
    <property type="match status" value="1"/>
</dbReference>
<sequence length="266" mass="31039">SCLLFSNHFRQILEIKGPMSELSFFNLQRSSDKWEEIIESSKTHGKALQTIKQAYDNYVNALLDLQLDSGRSAKTEGYNFLQRSNTSLPGACSSKSLTSEEDMVKVKEREIENLEIEIQDAFSRNERLRILLEEQKSIQIEHSMSPEDIARAEMEQNDEIRKNEIKVETLQTKIERKVTGLQALVEYRKKFFVPISMYKRLQDCVKETEVDIQKLCKQNEFLEKNMDDLEERLDDVLVETGMRSKKTKTLWRKVDTTKVNDTLSMP</sequence>
<feature type="coiled-coil region" evidence="2">
    <location>
        <begin position="205"/>
        <end position="239"/>
    </location>
</feature>
<accession>A0A7M5X080</accession>
<feature type="coiled-coil region" evidence="2">
    <location>
        <begin position="97"/>
        <end position="131"/>
    </location>
</feature>
<dbReference type="PANTHER" id="PTHR34916:SF1">
    <property type="entry name" value="GI:13385330"/>
    <property type="match status" value="1"/>
</dbReference>